<evidence type="ECO:0000256" key="3">
    <source>
        <dbReference type="ARBA" id="ARBA00022449"/>
    </source>
</evidence>
<dbReference type="GO" id="GO:0015297">
    <property type="term" value="F:antiporter activity"/>
    <property type="evidence" value="ECO:0007669"/>
    <property type="project" value="UniProtKB-KW"/>
</dbReference>
<feature type="transmembrane region" description="Helical" evidence="10">
    <location>
        <begin position="246"/>
        <end position="273"/>
    </location>
</feature>
<sequence length="466" mass="48052">MSTHLAARTTMAGHAKALLRLAVPLALSSLSQMAMGLTDSVLLGGIGGGALAAGGLAASLFFTVLVILQGALIAAGVLAAQALGAGDDRRVASLYGTGLVVGSVLSLIAFAGFSLVKPALLVMHEPPVLANDVGIYMDVLRWGCPASLACLGMLRAILPAIDEAGLLLWVMPPMVVVNGLLNYGLIHGFDLSGWHLLPALGLRGSALATTLTLWLTVTILFVLLHRSPAGRRLVTPPRFSPGEIRTIARMGLPISVTIAAETLLFLVAGLAAGRLGASALTAHQVVLSITAFIFMVPLSLGQAANVRVGLAFGAGDMADARRAGFAATGVVVMVMTTIGLVLLLVPHRLASVFLDPHVAANDASIRTVVALLGIAALFQVADGIQVVALGALRGLGDTAVPMVLATIGYWAIGAPLGWWTAFRLGLGAAGLWIGLAVALGAVAVMMMLRFIARTGTRRRNEKRLPR</sequence>
<feature type="transmembrane region" description="Helical" evidence="10">
    <location>
        <begin position="206"/>
        <end position="225"/>
    </location>
</feature>
<keyword evidence="7" id="KW-0406">Ion transport</keyword>
<keyword evidence="3" id="KW-0050">Antiport</keyword>
<keyword evidence="4" id="KW-1003">Cell membrane</keyword>
<keyword evidence="12" id="KW-1185">Reference proteome</keyword>
<evidence type="ECO:0000256" key="8">
    <source>
        <dbReference type="ARBA" id="ARBA00023136"/>
    </source>
</evidence>
<dbReference type="RefSeq" id="WP_171836642.1">
    <property type="nucleotide sequence ID" value="NZ_CP053708.1"/>
</dbReference>
<dbReference type="NCBIfam" id="TIGR00797">
    <property type="entry name" value="matE"/>
    <property type="match status" value="1"/>
</dbReference>
<dbReference type="Proteomes" id="UP000500767">
    <property type="component" value="Chromosome"/>
</dbReference>
<keyword evidence="6 10" id="KW-1133">Transmembrane helix</keyword>
<evidence type="ECO:0000313" key="11">
    <source>
        <dbReference type="EMBL" id="QKE90919.1"/>
    </source>
</evidence>
<dbReference type="Pfam" id="PF01554">
    <property type="entry name" value="MatE"/>
    <property type="match status" value="2"/>
</dbReference>
<evidence type="ECO:0000256" key="1">
    <source>
        <dbReference type="ARBA" id="ARBA00004429"/>
    </source>
</evidence>
<feature type="transmembrane region" description="Helical" evidence="10">
    <location>
        <begin position="325"/>
        <end position="345"/>
    </location>
</feature>
<feature type="transmembrane region" description="Helical" evidence="10">
    <location>
        <begin position="365"/>
        <end position="392"/>
    </location>
</feature>
<comment type="subcellular location">
    <subcellularLocation>
        <location evidence="1">Cell inner membrane</location>
        <topology evidence="1">Multi-pass membrane protein</topology>
    </subcellularLocation>
</comment>
<dbReference type="InterPro" id="IPR002528">
    <property type="entry name" value="MATE_fam"/>
</dbReference>
<keyword evidence="5 10" id="KW-0812">Transmembrane</keyword>
<dbReference type="GO" id="GO:0006811">
    <property type="term" value="P:monoatomic ion transport"/>
    <property type="evidence" value="ECO:0007669"/>
    <property type="project" value="UniProtKB-KW"/>
</dbReference>
<gene>
    <name evidence="11" type="ORF">HN018_13500</name>
</gene>
<dbReference type="PANTHER" id="PTHR43298">
    <property type="entry name" value="MULTIDRUG RESISTANCE PROTEIN NORM-RELATED"/>
    <property type="match status" value="1"/>
</dbReference>
<keyword evidence="2" id="KW-0813">Transport</keyword>
<dbReference type="AlphaFoldDB" id="A0A6M8HR14"/>
<evidence type="ECO:0000256" key="10">
    <source>
        <dbReference type="SAM" id="Phobius"/>
    </source>
</evidence>
<dbReference type="PIRSF" id="PIRSF006603">
    <property type="entry name" value="DinF"/>
    <property type="match status" value="1"/>
</dbReference>
<dbReference type="GO" id="GO:0005886">
    <property type="term" value="C:plasma membrane"/>
    <property type="evidence" value="ECO:0007669"/>
    <property type="project" value="UniProtKB-SubCell"/>
</dbReference>
<proteinExistence type="predicted"/>
<feature type="transmembrane region" description="Helical" evidence="10">
    <location>
        <begin position="285"/>
        <end position="304"/>
    </location>
</feature>
<evidence type="ECO:0000256" key="4">
    <source>
        <dbReference type="ARBA" id="ARBA00022475"/>
    </source>
</evidence>
<feature type="transmembrane region" description="Helical" evidence="10">
    <location>
        <begin position="431"/>
        <end position="452"/>
    </location>
</feature>
<feature type="transmembrane region" description="Helical" evidence="10">
    <location>
        <begin position="399"/>
        <end position="419"/>
    </location>
</feature>
<evidence type="ECO:0000256" key="9">
    <source>
        <dbReference type="ARBA" id="ARBA00031636"/>
    </source>
</evidence>
<protein>
    <recommendedName>
        <fullName evidence="9">Multidrug-efflux transporter</fullName>
    </recommendedName>
</protein>
<evidence type="ECO:0000256" key="7">
    <source>
        <dbReference type="ARBA" id="ARBA00023065"/>
    </source>
</evidence>
<feature type="transmembrane region" description="Helical" evidence="10">
    <location>
        <begin position="133"/>
        <end position="154"/>
    </location>
</feature>
<evidence type="ECO:0000313" key="12">
    <source>
        <dbReference type="Proteomes" id="UP000500767"/>
    </source>
</evidence>
<accession>A0A6M8HR14</accession>
<keyword evidence="8 10" id="KW-0472">Membrane</keyword>
<dbReference type="CDD" id="cd13131">
    <property type="entry name" value="MATE_NorM_like"/>
    <property type="match status" value="1"/>
</dbReference>
<dbReference type="KEGG" id="lck:HN018_13500"/>
<evidence type="ECO:0000256" key="6">
    <source>
        <dbReference type="ARBA" id="ARBA00022989"/>
    </source>
</evidence>
<evidence type="ECO:0000256" key="2">
    <source>
        <dbReference type="ARBA" id="ARBA00022448"/>
    </source>
</evidence>
<dbReference type="InterPro" id="IPR050222">
    <property type="entry name" value="MATE_MdtK"/>
</dbReference>
<dbReference type="PANTHER" id="PTHR43298:SF2">
    <property type="entry name" value="FMN_FAD EXPORTER YEEO-RELATED"/>
    <property type="match status" value="1"/>
</dbReference>
<evidence type="ECO:0000256" key="5">
    <source>
        <dbReference type="ARBA" id="ARBA00022692"/>
    </source>
</evidence>
<dbReference type="GO" id="GO:0042910">
    <property type="term" value="F:xenobiotic transmembrane transporter activity"/>
    <property type="evidence" value="ECO:0007669"/>
    <property type="project" value="InterPro"/>
</dbReference>
<organism evidence="11 12">
    <name type="scientific">Lichenicola cladoniae</name>
    <dbReference type="NCBI Taxonomy" id="1484109"/>
    <lineage>
        <taxon>Bacteria</taxon>
        <taxon>Pseudomonadati</taxon>
        <taxon>Pseudomonadota</taxon>
        <taxon>Alphaproteobacteria</taxon>
        <taxon>Acetobacterales</taxon>
        <taxon>Acetobacteraceae</taxon>
        <taxon>Lichenicola</taxon>
    </lineage>
</organism>
<dbReference type="EMBL" id="CP053708">
    <property type="protein sequence ID" value="QKE90919.1"/>
    <property type="molecule type" value="Genomic_DNA"/>
</dbReference>
<feature type="transmembrane region" description="Helical" evidence="10">
    <location>
        <begin position="60"/>
        <end position="80"/>
    </location>
</feature>
<dbReference type="InterPro" id="IPR048279">
    <property type="entry name" value="MdtK-like"/>
</dbReference>
<feature type="transmembrane region" description="Helical" evidence="10">
    <location>
        <begin position="92"/>
        <end position="113"/>
    </location>
</feature>
<name>A0A6M8HR14_9PROT</name>
<feature type="transmembrane region" description="Helical" evidence="10">
    <location>
        <begin position="166"/>
        <end position="186"/>
    </location>
</feature>
<reference evidence="11 12" key="1">
    <citation type="journal article" date="2014" name="World J. Microbiol. Biotechnol.">
        <title>Biodiversity and physiological characteristics of Antarctic and Arctic lichens-associated bacteria.</title>
        <authorList>
            <person name="Lee Y.M."/>
            <person name="Kim E.H."/>
            <person name="Lee H.K."/>
            <person name="Hong S.G."/>
        </authorList>
    </citation>
    <scope>NUCLEOTIDE SEQUENCE [LARGE SCALE GENOMIC DNA]</scope>
    <source>
        <strain evidence="11 12">PAMC 26569</strain>
    </source>
</reference>